<evidence type="ECO:0000313" key="1">
    <source>
        <dbReference type="EMBL" id="QRD02470.1"/>
    </source>
</evidence>
<proteinExistence type="predicted"/>
<reference evidence="2" key="1">
    <citation type="journal article" date="2021" name="BMC Genomics">
        <title>Chromosome-level genome assembly and manually-curated proteome of model necrotroph Parastagonospora nodorum Sn15 reveals a genome-wide trove of candidate effector homologs, and redundancy of virulence-related functions within an accessory chromosome.</title>
        <authorList>
            <person name="Bertazzoni S."/>
            <person name="Jones D.A.B."/>
            <person name="Phan H.T."/>
            <person name="Tan K.-C."/>
            <person name="Hane J.K."/>
        </authorList>
    </citation>
    <scope>NUCLEOTIDE SEQUENCE [LARGE SCALE GENOMIC DNA]</scope>
    <source>
        <strain evidence="2">SN15 / ATCC MYA-4574 / FGSC 10173)</strain>
    </source>
</reference>
<dbReference type="AlphaFoldDB" id="A0A7U2FG82"/>
<protein>
    <submittedName>
        <fullName evidence="1">Uncharacterized protein</fullName>
    </submittedName>
</protein>
<dbReference type="VEuPathDB" id="FungiDB:JI435_418010"/>
<sequence length="106" mass="11913">MQCVMDARIQAWTRTRIAARLCDPWTLTCILHAARPKEASLLQLRCARHAFCNERSFRAYSGLCVVWMTCNVACINICESAVDIARIGVMHSWHDAAGDSNIVQDC</sequence>
<accession>A0A7U2FG82</accession>
<dbReference type="EMBL" id="CP069035">
    <property type="protein sequence ID" value="QRD02470.1"/>
    <property type="molecule type" value="Genomic_DNA"/>
</dbReference>
<evidence type="ECO:0000313" key="2">
    <source>
        <dbReference type="Proteomes" id="UP000663193"/>
    </source>
</evidence>
<dbReference type="Proteomes" id="UP000663193">
    <property type="component" value="Chromosome 13"/>
</dbReference>
<name>A0A7U2FG82_PHANO</name>
<keyword evidence="2" id="KW-1185">Reference proteome</keyword>
<gene>
    <name evidence="1" type="ORF">JI435_418010</name>
</gene>
<organism evidence="1 2">
    <name type="scientific">Phaeosphaeria nodorum (strain SN15 / ATCC MYA-4574 / FGSC 10173)</name>
    <name type="common">Glume blotch fungus</name>
    <name type="synonym">Parastagonospora nodorum</name>
    <dbReference type="NCBI Taxonomy" id="321614"/>
    <lineage>
        <taxon>Eukaryota</taxon>
        <taxon>Fungi</taxon>
        <taxon>Dikarya</taxon>
        <taxon>Ascomycota</taxon>
        <taxon>Pezizomycotina</taxon>
        <taxon>Dothideomycetes</taxon>
        <taxon>Pleosporomycetidae</taxon>
        <taxon>Pleosporales</taxon>
        <taxon>Pleosporineae</taxon>
        <taxon>Phaeosphaeriaceae</taxon>
        <taxon>Parastagonospora</taxon>
    </lineage>
</organism>